<dbReference type="Proteomes" id="UP000265520">
    <property type="component" value="Unassembled WGS sequence"/>
</dbReference>
<keyword evidence="2" id="KW-1185">Reference proteome</keyword>
<name>A0A392TDV6_9FABA</name>
<comment type="caution">
    <text evidence="1">The sequence shown here is derived from an EMBL/GenBank/DDBJ whole genome shotgun (WGS) entry which is preliminary data.</text>
</comment>
<dbReference type="EMBL" id="LXQA010557405">
    <property type="protein sequence ID" value="MCI59112.1"/>
    <property type="molecule type" value="Genomic_DNA"/>
</dbReference>
<accession>A0A392TDV6</accession>
<evidence type="ECO:0000313" key="2">
    <source>
        <dbReference type="Proteomes" id="UP000265520"/>
    </source>
</evidence>
<evidence type="ECO:0000313" key="1">
    <source>
        <dbReference type="EMBL" id="MCI59112.1"/>
    </source>
</evidence>
<reference evidence="1 2" key="1">
    <citation type="journal article" date="2018" name="Front. Plant Sci.">
        <title>Red Clover (Trifolium pratense) and Zigzag Clover (T. medium) - A Picture of Genomic Similarities and Differences.</title>
        <authorList>
            <person name="Dluhosova J."/>
            <person name="Istvanek J."/>
            <person name="Nedelnik J."/>
            <person name="Repkova J."/>
        </authorList>
    </citation>
    <scope>NUCLEOTIDE SEQUENCE [LARGE SCALE GENOMIC DNA]</scope>
    <source>
        <strain evidence="2">cv. 10/8</strain>
        <tissue evidence="1">Leaf</tissue>
    </source>
</reference>
<dbReference type="AlphaFoldDB" id="A0A392TDV6"/>
<sequence>MKSFSCREDVATVEWWSGHGYQVEAIMMLGCQWKPLLENCEDVVLQ</sequence>
<organism evidence="1 2">
    <name type="scientific">Trifolium medium</name>
    <dbReference type="NCBI Taxonomy" id="97028"/>
    <lineage>
        <taxon>Eukaryota</taxon>
        <taxon>Viridiplantae</taxon>
        <taxon>Streptophyta</taxon>
        <taxon>Embryophyta</taxon>
        <taxon>Tracheophyta</taxon>
        <taxon>Spermatophyta</taxon>
        <taxon>Magnoliopsida</taxon>
        <taxon>eudicotyledons</taxon>
        <taxon>Gunneridae</taxon>
        <taxon>Pentapetalae</taxon>
        <taxon>rosids</taxon>
        <taxon>fabids</taxon>
        <taxon>Fabales</taxon>
        <taxon>Fabaceae</taxon>
        <taxon>Papilionoideae</taxon>
        <taxon>50 kb inversion clade</taxon>
        <taxon>NPAAA clade</taxon>
        <taxon>Hologalegina</taxon>
        <taxon>IRL clade</taxon>
        <taxon>Trifolieae</taxon>
        <taxon>Trifolium</taxon>
    </lineage>
</organism>
<protein>
    <submittedName>
        <fullName evidence="1">Uncharacterized protein</fullName>
    </submittedName>
</protein>
<proteinExistence type="predicted"/>
<feature type="non-terminal residue" evidence="1">
    <location>
        <position position="46"/>
    </location>
</feature>